<accession>A0A9P6UA86</accession>
<keyword evidence="2" id="KW-1185">Reference proteome</keyword>
<proteinExistence type="predicted"/>
<dbReference type="Proteomes" id="UP000726737">
    <property type="component" value="Unassembled WGS sequence"/>
</dbReference>
<gene>
    <name evidence="1" type="ORF">BG011_006775</name>
</gene>
<protein>
    <submittedName>
        <fullName evidence="1">Uncharacterized protein</fullName>
    </submittedName>
</protein>
<evidence type="ECO:0000313" key="1">
    <source>
        <dbReference type="EMBL" id="KAG0267358.1"/>
    </source>
</evidence>
<dbReference type="AlphaFoldDB" id="A0A9P6UA86"/>
<reference evidence="1" key="1">
    <citation type="journal article" date="2020" name="Fungal Divers.">
        <title>Resolving the Mortierellaceae phylogeny through synthesis of multi-gene phylogenetics and phylogenomics.</title>
        <authorList>
            <person name="Vandepol N."/>
            <person name="Liber J."/>
            <person name="Desiro A."/>
            <person name="Na H."/>
            <person name="Kennedy M."/>
            <person name="Barry K."/>
            <person name="Grigoriev I.V."/>
            <person name="Miller A.N."/>
            <person name="O'Donnell K."/>
            <person name="Stajich J.E."/>
            <person name="Bonito G."/>
        </authorList>
    </citation>
    <scope>NUCLEOTIDE SEQUENCE</scope>
    <source>
        <strain evidence="1">KOD948</strain>
    </source>
</reference>
<dbReference type="OrthoDB" id="2431475at2759"/>
<dbReference type="EMBL" id="JAAAJA010000005">
    <property type="protein sequence ID" value="KAG0267358.1"/>
    <property type="molecule type" value="Genomic_DNA"/>
</dbReference>
<sequence length="189" mass="21168">MPAQEQQPGNTLSSIVSNLVRAAIGGNHQDVPDQDLDKYVADMIMKSANTADKKYKAVGLDAYTGDGIDSKDKAKLASGTVVHREDSNGLKTNKRFLSSIIKNTDEHNQALIRAEEKRAADVARELIADLDKRKADRQQTFDRGWDRRRREDERSTKIPIDLKVQVQITLIVSSVKIKSGHSRTWLTEI</sequence>
<name>A0A9P6UA86_9FUNG</name>
<organism evidence="1 2">
    <name type="scientific">Mortierella polycephala</name>
    <dbReference type="NCBI Taxonomy" id="41804"/>
    <lineage>
        <taxon>Eukaryota</taxon>
        <taxon>Fungi</taxon>
        <taxon>Fungi incertae sedis</taxon>
        <taxon>Mucoromycota</taxon>
        <taxon>Mortierellomycotina</taxon>
        <taxon>Mortierellomycetes</taxon>
        <taxon>Mortierellales</taxon>
        <taxon>Mortierellaceae</taxon>
        <taxon>Mortierella</taxon>
    </lineage>
</organism>
<dbReference type="PANTHER" id="PTHR40132:SF1">
    <property type="entry name" value="PRE-MRNA-SPLICING FACTOR 38B"/>
    <property type="match status" value="1"/>
</dbReference>
<comment type="caution">
    <text evidence="1">The sequence shown here is derived from an EMBL/GenBank/DDBJ whole genome shotgun (WGS) entry which is preliminary data.</text>
</comment>
<evidence type="ECO:0000313" key="2">
    <source>
        <dbReference type="Proteomes" id="UP000726737"/>
    </source>
</evidence>
<dbReference type="PANTHER" id="PTHR40132">
    <property type="entry name" value="PRE-MRNA-SPLICING FACTOR 38B"/>
    <property type="match status" value="1"/>
</dbReference>